<organism evidence="1 2">
    <name type="scientific">Hibiscus syriacus</name>
    <name type="common">Rose of Sharon</name>
    <dbReference type="NCBI Taxonomy" id="106335"/>
    <lineage>
        <taxon>Eukaryota</taxon>
        <taxon>Viridiplantae</taxon>
        <taxon>Streptophyta</taxon>
        <taxon>Embryophyta</taxon>
        <taxon>Tracheophyta</taxon>
        <taxon>Spermatophyta</taxon>
        <taxon>Magnoliopsida</taxon>
        <taxon>eudicotyledons</taxon>
        <taxon>Gunneridae</taxon>
        <taxon>Pentapetalae</taxon>
        <taxon>rosids</taxon>
        <taxon>malvids</taxon>
        <taxon>Malvales</taxon>
        <taxon>Malvaceae</taxon>
        <taxon>Malvoideae</taxon>
        <taxon>Hibiscus</taxon>
    </lineage>
</organism>
<keyword evidence="2" id="KW-1185">Reference proteome</keyword>
<protein>
    <submittedName>
        <fullName evidence="1">Uncharacterized protein</fullName>
    </submittedName>
</protein>
<dbReference type="Proteomes" id="UP000436088">
    <property type="component" value="Unassembled WGS sequence"/>
</dbReference>
<evidence type="ECO:0000313" key="1">
    <source>
        <dbReference type="EMBL" id="KAE8699244.1"/>
    </source>
</evidence>
<name>A0A6A3A4N3_HIBSY</name>
<reference evidence="1" key="1">
    <citation type="submission" date="2019-09" db="EMBL/GenBank/DDBJ databases">
        <title>Draft genome information of white flower Hibiscus syriacus.</title>
        <authorList>
            <person name="Kim Y.-M."/>
        </authorList>
    </citation>
    <scope>NUCLEOTIDE SEQUENCE [LARGE SCALE GENOMIC DNA]</scope>
    <source>
        <strain evidence="1">YM2019G1</strain>
    </source>
</reference>
<sequence length="105" mass="12178">MMLKVPVSRKIEQVRVRAAYAANDCGWVILASRQSNDDSFRVKTYFPQHSCLSTTYNEMPKKKRRNGFEGAKKMTMSRVESILSCSFCHKEGHKRARYPMMPDVQ</sequence>
<dbReference type="AlphaFoldDB" id="A0A6A3A4N3"/>
<comment type="caution">
    <text evidence="1">The sequence shown here is derived from an EMBL/GenBank/DDBJ whole genome shotgun (WGS) entry which is preliminary data.</text>
</comment>
<dbReference type="EMBL" id="VEPZ02001041">
    <property type="protein sequence ID" value="KAE8699244.1"/>
    <property type="molecule type" value="Genomic_DNA"/>
</dbReference>
<proteinExistence type="predicted"/>
<evidence type="ECO:0000313" key="2">
    <source>
        <dbReference type="Proteomes" id="UP000436088"/>
    </source>
</evidence>
<gene>
    <name evidence="1" type="ORF">F3Y22_tig00110584pilonHSYRG00394</name>
</gene>
<accession>A0A6A3A4N3</accession>